<dbReference type="Pfam" id="PF22725">
    <property type="entry name" value="GFO_IDH_MocA_C3"/>
    <property type="match status" value="1"/>
</dbReference>
<dbReference type="InterPro" id="IPR036291">
    <property type="entry name" value="NAD(P)-bd_dom_sf"/>
</dbReference>
<evidence type="ECO:0000313" key="3">
    <source>
        <dbReference type="EMBL" id="GAA1615992.1"/>
    </source>
</evidence>
<keyword evidence="4" id="KW-1185">Reference proteome</keyword>
<dbReference type="Pfam" id="PF01408">
    <property type="entry name" value="GFO_IDH_MocA"/>
    <property type="match status" value="1"/>
</dbReference>
<proteinExistence type="predicted"/>
<evidence type="ECO:0000259" key="2">
    <source>
        <dbReference type="Pfam" id="PF22725"/>
    </source>
</evidence>
<dbReference type="PANTHER" id="PTHR43377">
    <property type="entry name" value="BILIVERDIN REDUCTASE A"/>
    <property type="match status" value="1"/>
</dbReference>
<protein>
    <submittedName>
        <fullName evidence="3">Gfo/Idh/MocA family oxidoreductase</fullName>
    </submittedName>
</protein>
<dbReference type="Gene3D" id="3.30.360.10">
    <property type="entry name" value="Dihydrodipicolinate Reductase, domain 2"/>
    <property type="match status" value="1"/>
</dbReference>
<dbReference type="InterPro" id="IPR051450">
    <property type="entry name" value="Gfo/Idh/MocA_Oxidoreductases"/>
</dbReference>
<dbReference type="InterPro" id="IPR055170">
    <property type="entry name" value="GFO_IDH_MocA-like_dom"/>
</dbReference>
<reference evidence="3 4" key="1">
    <citation type="journal article" date="2019" name="Int. J. Syst. Evol. Microbiol.">
        <title>The Global Catalogue of Microorganisms (GCM) 10K type strain sequencing project: providing services to taxonomists for standard genome sequencing and annotation.</title>
        <authorList>
            <consortium name="The Broad Institute Genomics Platform"/>
            <consortium name="The Broad Institute Genome Sequencing Center for Infectious Disease"/>
            <person name="Wu L."/>
            <person name="Ma J."/>
        </authorList>
    </citation>
    <scope>NUCLEOTIDE SEQUENCE [LARGE SCALE GENOMIC DNA]</scope>
    <source>
        <strain evidence="3 4">JCM 14969</strain>
    </source>
</reference>
<organism evidence="3 4">
    <name type="scientific">Kribbella sancticallisti</name>
    <dbReference type="NCBI Taxonomy" id="460087"/>
    <lineage>
        <taxon>Bacteria</taxon>
        <taxon>Bacillati</taxon>
        <taxon>Actinomycetota</taxon>
        <taxon>Actinomycetes</taxon>
        <taxon>Propionibacteriales</taxon>
        <taxon>Kribbellaceae</taxon>
        <taxon>Kribbella</taxon>
    </lineage>
</organism>
<dbReference type="SUPFAM" id="SSF51735">
    <property type="entry name" value="NAD(P)-binding Rossmann-fold domains"/>
    <property type="match status" value="1"/>
</dbReference>
<dbReference type="SUPFAM" id="SSF55347">
    <property type="entry name" value="Glyceraldehyde-3-phosphate dehydrogenase-like, C-terminal domain"/>
    <property type="match status" value="1"/>
</dbReference>
<dbReference type="PANTHER" id="PTHR43377:SF1">
    <property type="entry name" value="BILIVERDIN REDUCTASE A"/>
    <property type="match status" value="1"/>
</dbReference>
<comment type="caution">
    <text evidence="3">The sequence shown here is derived from an EMBL/GenBank/DDBJ whole genome shotgun (WGS) entry which is preliminary data.</text>
</comment>
<sequence length="333" mass="35419">MRLGLVGAGGVALLHAEAAATLPNVEVTAVCDPRLEAAGEMAGRIGALAFSDHTAMFESCELDAVVVTAPHTLHAPITVDAARHGLHVLVEKPMATSVSDCLLMIDACRQYGVRLGVGHVVHFLPGAIQTRRILASGDLGAPLTMTERRTAHYSPGSRPAWFFDRSLAGGGIVMNVGIHSIDKAQWLGAAPATRVLAHVTQKPGMTVETEAVALLQLENGMRVSLSLAGTGLPFHDETEIVCEQGALRLSRRDGLWIYRESEEVPLLPAAESDIDRAFRDQLADFVEACRDGREPAVGGEYGRSVVATAIAIYESSALGDQVAIPHTSELLQR</sequence>
<dbReference type="Proteomes" id="UP001500393">
    <property type="component" value="Unassembled WGS sequence"/>
</dbReference>
<dbReference type="RefSeq" id="WP_344222230.1">
    <property type="nucleotide sequence ID" value="NZ_BAAAOS010000064.1"/>
</dbReference>
<evidence type="ECO:0000259" key="1">
    <source>
        <dbReference type="Pfam" id="PF01408"/>
    </source>
</evidence>
<dbReference type="InterPro" id="IPR000683">
    <property type="entry name" value="Gfo/Idh/MocA-like_OxRdtase_N"/>
</dbReference>
<dbReference type="Gene3D" id="3.40.50.720">
    <property type="entry name" value="NAD(P)-binding Rossmann-like Domain"/>
    <property type="match status" value="1"/>
</dbReference>
<evidence type="ECO:0000313" key="4">
    <source>
        <dbReference type="Proteomes" id="UP001500393"/>
    </source>
</evidence>
<gene>
    <name evidence="3" type="ORF">GCM10009789_82550</name>
</gene>
<dbReference type="EMBL" id="BAAAOS010000064">
    <property type="protein sequence ID" value="GAA1615992.1"/>
    <property type="molecule type" value="Genomic_DNA"/>
</dbReference>
<accession>A0ABN2EUQ7</accession>
<feature type="domain" description="GFO/IDH/MocA-like oxidoreductase" evidence="2">
    <location>
        <begin position="129"/>
        <end position="248"/>
    </location>
</feature>
<name>A0ABN2EUQ7_9ACTN</name>
<feature type="domain" description="Gfo/Idh/MocA-like oxidoreductase N-terminal" evidence="1">
    <location>
        <begin position="2"/>
        <end position="119"/>
    </location>
</feature>